<evidence type="ECO:0000313" key="3">
    <source>
        <dbReference type="Proteomes" id="UP000655588"/>
    </source>
</evidence>
<sequence length="168" mass="19572">MGYYASGDTRKTIQTSEDEGYENQSSYTTISVEVLNQLNIKDKQYFIFRISQNISPAPPISDDTDRPFWAEDELSTSESKHQLNEKQKRRRSSSYRNRIAVHRSRSLLFQSSSSSLDSLSEQISPGVHKQERYTSRFSVEQPGYNNVKKKYNVQFVITFDFHIIINRV</sequence>
<dbReference type="Proteomes" id="UP000655588">
    <property type="component" value="Unassembled WGS sequence"/>
</dbReference>
<protein>
    <submittedName>
        <fullName evidence="2">Uncharacterized protein</fullName>
    </submittedName>
</protein>
<keyword evidence="3" id="KW-1185">Reference proteome</keyword>
<gene>
    <name evidence="2" type="ORF">E2986_11611</name>
</gene>
<comment type="caution">
    <text evidence="2">The sequence shown here is derived from an EMBL/GenBank/DDBJ whole genome shotgun (WGS) entry which is preliminary data.</text>
</comment>
<feature type="region of interest" description="Disordered" evidence="1">
    <location>
        <begin position="56"/>
        <end position="96"/>
    </location>
</feature>
<feature type="compositionally biased region" description="Basic residues" evidence="1">
    <location>
        <begin position="87"/>
        <end position="96"/>
    </location>
</feature>
<dbReference type="AlphaFoldDB" id="A0A833W5D9"/>
<organism evidence="2 3">
    <name type="scientific">Frieseomelitta varia</name>
    <dbReference type="NCBI Taxonomy" id="561572"/>
    <lineage>
        <taxon>Eukaryota</taxon>
        <taxon>Metazoa</taxon>
        <taxon>Ecdysozoa</taxon>
        <taxon>Arthropoda</taxon>
        <taxon>Hexapoda</taxon>
        <taxon>Insecta</taxon>
        <taxon>Pterygota</taxon>
        <taxon>Neoptera</taxon>
        <taxon>Endopterygota</taxon>
        <taxon>Hymenoptera</taxon>
        <taxon>Apocrita</taxon>
        <taxon>Aculeata</taxon>
        <taxon>Apoidea</taxon>
        <taxon>Anthophila</taxon>
        <taxon>Apidae</taxon>
        <taxon>Frieseomelitta</taxon>
    </lineage>
</organism>
<proteinExistence type="predicted"/>
<dbReference type="EMBL" id="WNWW01000475">
    <property type="protein sequence ID" value="KAF3424377.1"/>
    <property type="molecule type" value="Genomic_DNA"/>
</dbReference>
<accession>A0A833W5D9</accession>
<reference evidence="2" key="1">
    <citation type="submission" date="2019-11" db="EMBL/GenBank/DDBJ databases">
        <title>The nuclear and mitochondrial genomes of Frieseomelitta varia - a highly eusocial stingless bee (Meliponini) with a permanently sterile worker caste.</title>
        <authorList>
            <person name="Freitas F.C.P."/>
            <person name="Lourenco A.P."/>
            <person name="Nunes F.M.F."/>
            <person name="Paschoal A.R."/>
            <person name="Abreu F.C.P."/>
            <person name="Barbin F.O."/>
            <person name="Bataglia L."/>
            <person name="Cardoso-Junior C.A.M."/>
            <person name="Cervoni M.S."/>
            <person name="Silva S.R."/>
            <person name="Dalarmi F."/>
            <person name="Del Lama M.A."/>
            <person name="Depintor T.S."/>
            <person name="Ferreira K.M."/>
            <person name="Goria P.S."/>
            <person name="Jaskot M.C."/>
            <person name="Lago D.C."/>
            <person name="Luna-Lucena D."/>
            <person name="Moda L.M."/>
            <person name="Nascimento L."/>
            <person name="Pedrino M."/>
            <person name="Rabico F.O."/>
            <person name="Sanches F.C."/>
            <person name="Santos D.E."/>
            <person name="Santos C.G."/>
            <person name="Vieira J."/>
            <person name="Lopes T.F."/>
            <person name="Barchuk A.R."/>
            <person name="Hartfelder K."/>
            <person name="Simoes Z.L.P."/>
            <person name="Bitondi M.M.G."/>
            <person name="Pinheiro D.G."/>
        </authorList>
    </citation>
    <scope>NUCLEOTIDE SEQUENCE</scope>
    <source>
        <strain evidence="2">USP_RPSP 00005682</strain>
        <tissue evidence="2">Whole individual</tissue>
    </source>
</reference>
<evidence type="ECO:0000313" key="2">
    <source>
        <dbReference type="EMBL" id="KAF3424377.1"/>
    </source>
</evidence>
<name>A0A833W5D9_9HYME</name>
<evidence type="ECO:0000256" key="1">
    <source>
        <dbReference type="SAM" id="MobiDB-lite"/>
    </source>
</evidence>
<feature type="region of interest" description="Disordered" evidence="1">
    <location>
        <begin position="1"/>
        <end position="24"/>
    </location>
</feature>